<evidence type="ECO:0000256" key="1">
    <source>
        <dbReference type="SAM" id="SignalP"/>
    </source>
</evidence>
<dbReference type="EMBL" id="DS989726">
    <property type="protein sequence ID" value="EEA04743.1"/>
    <property type="molecule type" value="Genomic_DNA"/>
</dbReference>
<proteinExistence type="predicted"/>
<dbReference type="RefSeq" id="XP_002139092.1">
    <property type="nucleotide sequence ID" value="XM_002139056.1"/>
</dbReference>
<keyword evidence="1" id="KW-0732">Signal</keyword>
<dbReference type="Proteomes" id="UP000001460">
    <property type="component" value="Unassembled WGS sequence"/>
</dbReference>
<protein>
    <submittedName>
        <fullName evidence="2">Uncharacterized protein</fullName>
    </submittedName>
</protein>
<keyword evidence="3" id="KW-1185">Reference proteome</keyword>
<dbReference type="AlphaFoldDB" id="B6A952"/>
<evidence type="ECO:0000313" key="3">
    <source>
        <dbReference type="Proteomes" id="UP000001460"/>
    </source>
</evidence>
<dbReference type="OrthoDB" id="10295412at2759"/>
<organism evidence="2 3">
    <name type="scientific">Cryptosporidium muris (strain RN66)</name>
    <dbReference type="NCBI Taxonomy" id="441375"/>
    <lineage>
        <taxon>Eukaryota</taxon>
        <taxon>Sar</taxon>
        <taxon>Alveolata</taxon>
        <taxon>Apicomplexa</taxon>
        <taxon>Conoidasida</taxon>
        <taxon>Coccidia</taxon>
        <taxon>Eucoccidiorida</taxon>
        <taxon>Eimeriorina</taxon>
        <taxon>Cryptosporidiidae</taxon>
        <taxon>Cryptosporidium</taxon>
    </lineage>
</organism>
<sequence length="582" mass="66140">MYKNCWVILFVVFSFINPAYSARLDTVEKVMGYCKLYNVEDSCTDLAMHIQSPIKSGFSIDIKTKFFEESLNSKVKKISPTVMPIMKKFKSGSFKSNKLQRNLYLGDSEYYINMNNNNFTNYNTPDNIENNKTNNYTNNGYNLEELMEYFKIYNSTIDGHPLDILDTNTSNDINIFFATNKPNYILPFDIIANPIHSKIYNIYKGAMIKLGKESMINETQNTVVISIPDVSDISESSELKTQVENLSRIPVEVDVNVSMNKYSNETFNIKEFNNSDIDFEKTTRYLKTEFNIKDKFIGRQKIDTDKSIRDEPVAIILSNQSIINKNMDKSLNLSSVGSFESDNNGIYSEDPALSFYIMSLDNSVRYLLHLRRGNIKLINDVLNRQSPFISHKITGNKLPLLSQAVLLSSSIKSDGIIDAFIRPYSTKDNQTQEIKVDRHNSSVIVDSICDFNIPQDFEFNYGDNVEIVLGQDSITLYATIKINGLHKLTNGTSIPSQLITTLAVSAIGVTDATLISICCGPDIPFPKYTILTLDQFHPMNLYQVPSYNITHISQQSTLWSKILSIFTGRGETKEIGQIEEYI</sequence>
<name>B6A952_CRYMR</name>
<feature type="signal peptide" evidence="1">
    <location>
        <begin position="1"/>
        <end position="21"/>
    </location>
</feature>
<accession>B6A952</accession>
<feature type="chain" id="PRO_5002839486" evidence="1">
    <location>
        <begin position="22"/>
        <end position="582"/>
    </location>
</feature>
<dbReference type="GeneID" id="6994212"/>
<evidence type="ECO:0000313" key="2">
    <source>
        <dbReference type="EMBL" id="EEA04743.1"/>
    </source>
</evidence>
<reference evidence="2" key="1">
    <citation type="submission" date="2008-06" db="EMBL/GenBank/DDBJ databases">
        <authorList>
            <person name="Lorenzi H."/>
            <person name="Inman J."/>
            <person name="Miller J."/>
            <person name="Schobel S."/>
            <person name="Amedeo P."/>
            <person name="Caler E.V."/>
            <person name="da Silva J."/>
        </authorList>
    </citation>
    <scope>NUCLEOTIDE SEQUENCE [LARGE SCALE GENOMIC DNA]</scope>
    <source>
        <strain evidence="2">RN66</strain>
    </source>
</reference>
<dbReference type="VEuPathDB" id="CryptoDB:CMU_038080"/>
<gene>
    <name evidence="2" type="ORF">CMU_038080</name>
</gene>